<evidence type="ECO:0000256" key="9">
    <source>
        <dbReference type="SAM" id="SignalP"/>
    </source>
</evidence>
<feature type="domain" description="Glycoside hydrolase family 9" evidence="10">
    <location>
        <begin position="30"/>
        <end position="220"/>
    </location>
</feature>
<evidence type="ECO:0000256" key="2">
    <source>
        <dbReference type="ARBA" id="ARBA00007072"/>
    </source>
</evidence>
<keyword evidence="4" id="KW-0378">Hydrolase</keyword>
<evidence type="ECO:0000259" key="10">
    <source>
        <dbReference type="Pfam" id="PF00759"/>
    </source>
</evidence>
<dbReference type="InterPro" id="IPR008928">
    <property type="entry name" value="6-hairpin_glycosidase_sf"/>
</dbReference>
<accession>A0AAV0D2P7</accession>
<keyword evidence="8" id="KW-0624">Polysaccharide degradation</keyword>
<dbReference type="EC" id="3.2.1.4" evidence="3"/>
<keyword evidence="6" id="KW-0119">Carbohydrate metabolism</keyword>
<dbReference type="GO" id="GO:0008810">
    <property type="term" value="F:cellulase activity"/>
    <property type="evidence" value="ECO:0007669"/>
    <property type="project" value="UniProtKB-EC"/>
</dbReference>
<evidence type="ECO:0000256" key="5">
    <source>
        <dbReference type="ARBA" id="ARBA00023001"/>
    </source>
</evidence>
<dbReference type="GO" id="GO:0030245">
    <property type="term" value="P:cellulose catabolic process"/>
    <property type="evidence" value="ECO:0007669"/>
    <property type="project" value="UniProtKB-KW"/>
</dbReference>
<dbReference type="AlphaFoldDB" id="A0AAV0D2P7"/>
<keyword evidence="12" id="KW-1185">Reference proteome</keyword>
<gene>
    <name evidence="11" type="ORF">CEPIT_LOCUS11425</name>
</gene>
<evidence type="ECO:0000256" key="3">
    <source>
        <dbReference type="ARBA" id="ARBA00012601"/>
    </source>
</evidence>
<evidence type="ECO:0000256" key="4">
    <source>
        <dbReference type="ARBA" id="ARBA00022801"/>
    </source>
</evidence>
<dbReference type="Pfam" id="PF00759">
    <property type="entry name" value="Glyco_hydro_9"/>
    <property type="match status" value="1"/>
</dbReference>
<dbReference type="PANTHER" id="PTHR22298">
    <property type="entry name" value="ENDO-1,4-BETA-GLUCANASE"/>
    <property type="match status" value="1"/>
</dbReference>
<evidence type="ECO:0000256" key="8">
    <source>
        <dbReference type="ARBA" id="ARBA00023326"/>
    </source>
</evidence>
<keyword evidence="5" id="KW-0136">Cellulose degradation</keyword>
<feature type="non-terminal residue" evidence="11">
    <location>
        <position position="220"/>
    </location>
</feature>
<proteinExistence type="inferred from homology"/>
<comment type="catalytic activity">
    <reaction evidence="1">
        <text>Endohydrolysis of (1-&gt;4)-beta-D-glucosidic linkages in cellulose, lichenin and cereal beta-D-glucans.</text>
        <dbReference type="EC" id="3.2.1.4"/>
    </reaction>
</comment>
<evidence type="ECO:0000313" key="12">
    <source>
        <dbReference type="Proteomes" id="UP001152523"/>
    </source>
</evidence>
<reference evidence="11" key="1">
    <citation type="submission" date="2022-07" db="EMBL/GenBank/DDBJ databases">
        <authorList>
            <person name="Macas J."/>
            <person name="Novak P."/>
            <person name="Neumann P."/>
        </authorList>
    </citation>
    <scope>NUCLEOTIDE SEQUENCE</scope>
</reference>
<keyword evidence="9" id="KW-0732">Signal</keyword>
<name>A0AAV0D2P7_9ASTE</name>
<feature type="chain" id="PRO_5043829958" description="cellulase" evidence="9">
    <location>
        <begin position="28"/>
        <end position="220"/>
    </location>
</feature>
<sequence>MMVGNGKSRWLLVAAVTFLGIVVPAKPHNYGDALYKSILFFQGQRSGHLPESQRTYGITWRGDSALHDGDDVRVDLVGGYYDAGDNVKFNFPMAFTTTMLSWSVLEYWREMGSEELENAKEAIKWATDYMMKATSKVSDGVVFVQVGEPYSDHTSWQRPEDMTTDRTAYSVTAASPGSEVPAEMAAALAASSLVFRKSDSDYSFQLLQRAEQVFVFADKY</sequence>
<comment type="similarity">
    <text evidence="2">Belongs to the glycosyl hydrolase 9 (cellulase E) family.</text>
</comment>
<dbReference type="Proteomes" id="UP001152523">
    <property type="component" value="Unassembled WGS sequence"/>
</dbReference>
<dbReference type="Gene3D" id="1.50.10.10">
    <property type="match status" value="1"/>
</dbReference>
<comment type="caution">
    <text evidence="11">The sequence shown here is derived from an EMBL/GenBank/DDBJ whole genome shotgun (WGS) entry which is preliminary data.</text>
</comment>
<evidence type="ECO:0000313" key="11">
    <source>
        <dbReference type="EMBL" id="CAH9090766.1"/>
    </source>
</evidence>
<evidence type="ECO:0000256" key="1">
    <source>
        <dbReference type="ARBA" id="ARBA00000966"/>
    </source>
</evidence>
<evidence type="ECO:0000256" key="7">
    <source>
        <dbReference type="ARBA" id="ARBA00023295"/>
    </source>
</evidence>
<evidence type="ECO:0000256" key="6">
    <source>
        <dbReference type="ARBA" id="ARBA00023277"/>
    </source>
</evidence>
<protein>
    <recommendedName>
        <fullName evidence="3">cellulase</fullName>
        <ecNumber evidence="3">3.2.1.4</ecNumber>
    </recommendedName>
</protein>
<dbReference type="EMBL" id="CAMAPF010000065">
    <property type="protein sequence ID" value="CAH9090766.1"/>
    <property type="molecule type" value="Genomic_DNA"/>
</dbReference>
<organism evidence="11 12">
    <name type="scientific">Cuscuta epithymum</name>
    <dbReference type="NCBI Taxonomy" id="186058"/>
    <lineage>
        <taxon>Eukaryota</taxon>
        <taxon>Viridiplantae</taxon>
        <taxon>Streptophyta</taxon>
        <taxon>Embryophyta</taxon>
        <taxon>Tracheophyta</taxon>
        <taxon>Spermatophyta</taxon>
        <taxon>Magnoliopsida</taxon>
        <taxon>eudicotyledons</taxon>
        <taxon>Gunneridae</taxon>
        <taxon>Pentapetalae</taxon>
        <taxon>asterids</taxon>
        <taxon>lamiids</taxon>
        <taxon>Solanales</taxon>
        <taxon>Convolvulaceae</taxon>
        <taxon>Cuscuteae</taxon>
        <taxon>Cuscuta</taxon>
        <taxon>Cuscuta subgen. Cuscuta</taxon>
    </lineage>
</organism>
<dbReference type="InterPro" id="IPR012341">
    <property type="entry name" value="6hp_glycosidase-like_sf"/>
</dbReference>
<keyword evidence="7" id="KW-0326">Glycosidase</keyword>
<dbReference type="InterPro" id="IPR001701">
    <property type="entry name" value="Glyco_hydro_9"/>
</dbReference>
<feature type="signal peptide" evidence="9">
    <location>
        <begin position="1"/>
        <end position="27"/>
    </location>
</feature>
<dbReference type="SUPFAM" id="SSF48208">
    <property type="entry name" value="Six-hairpin glycosidases"/>
    <property type="match status" value="1"/>
</dbReference>